<evidence type="ECO:0000256" key="3">
    <source>
        <dbReference type="ARBA" id="ARBA00022452"/>
    </source>
</evidence>
<evidence type="ECO:0000256" key="8">
    <source>
        <dbReference type="PROSITE-ProRule" id="PRU01360"/>
    </source>
</evidence>
<dbReference type="PANTHER" id="PTHR30069">
    <property type="entry name" value="TONB-DEPENDENT OUTER MEMBRANE RECEPTOR"/>
    <property type="match status" value="1"/>
</dbReference>
<dbReference type="Gene3D" id="2.40.170.20">
    <property type="entry name" value="TonB-dependent receptor, beta-barrel domain"/>
    <property type="match status" value="1"/>
</dbReference>
<evidence type="ECO:0000313" key="12">
    <source>
        <dbReference type="Proteomes" id="UP001549749"/>
    </source>
</evidence>
<dbReference type="Gene3D" id="2.170.130.10">
    <property type="entry name" value="TonB-dependent receptor, plug domain"/>
    <property type="match status" value="1"/>
</dbReference>
<feature type="signal peptide" evidence="9">
    <location>
        <begin position="1"/>
        <end position="17"/>
    </location>
</feature>
<evidence type="ECO:0000256" key="1">
    <source>
        <dbReference type="ARBA" id="ARBA00004571"/>
    </source>
</evidence>
<accession>A0ABV2T077</accession>
<evidence type="ECO:0000256" key="4">
    <source>
        <dbReference type="ARBA" id="ARBA00022692"/>
    </source>
</evidence>
<gene>
    <name evidence="11" type="ORF">ABR189_03610</name>
</gene>
<dbReference type="SUPFAM" id="SSF56935">
    <property type="entry name" value="Porins"/>
    <property type="match status" value="1"/>
</dbReference>
<dbReference type="NCBIfam" id="TIGR04056">
    <property type="entry name" value="OMP_RagA_SusC"/>
    <property type="match status" value="1"/>
</dbReference>
<dbReference type="Proteomes" id="UP001549749">
    <property type="component" value="Unassembled WGS sequence"/>
</dbReference>
<protein>
    <submittedName>
        <fullName evidence="11">TonB-dependent receptor</fullName>
    </submittedName>
</protein>
<evidence type="ECO:0000256" key="7">
    <source>
        <dbReference type="ARBA" id="ARBA00023237"/>
    </source>
</evidence>
<comment type="subcellular location">
    <subcellularLocation>
        <location evidence="1 8">Cell outer membrane</location>
        <topology evidence="1 8">Multi-pass membrane protein</topology>
    </subcellularLocation>
</comment>
<keyword evidence="3 8" id="KW-1134">Transmembrane beta strand</keyword>
<dbReference type="PANTHER" id="PTHR30069:SF29">
    <property type="entry name" value="HEMOGLOBIN AND HEMOGLOBIN-HAPTOGLOBIN-BINDING PROTEIN 1-RELATED"/>
    <property type="match status" value="1"/>
</dbReference>
<proteinExistence type="inferred from homology"/>
<dbReference type="Gene3D" id="2.60.40.1120">
    <property type="entry name" value="Carboxypeptidase-like, regulatory domain"/>
    <property type="match status" value="1"/>
</dbReference>
<dbReference type="SMART" id="SM00965">
    <property type="entry name" value="STN"/>
    <property type="match status" value="1"/>
</dbReference>
<evidence type="ECO:0000256" key="6">
    <source>
        <dbReference type="ARBA" id="ARBA00023136"/>
    </source>
</evidence>
<dbReference type="Pfam" id="PF13715">
    <property type="entry name" value="CarbopepD_reg_2"/>
    <property type="match status" value="1"/>
</dbReference>
<dbReference type="Gene3D" id="3.55.50.30">
    <property type="match status" value="1"/>
</dbReference>
<dbReference type="InterPro" id="IPR008969">
    <property type="entry name" value="CarboxyPept-like_regulatory"/>
</dbReference>
<dbReference type="Pfam" id="PF07715">
    <property type="entry name" value="Plug"/>
    <property type="match status" value="1"/>
</dbReference>
<dbReference type="InterPro" id="IPR011662">
    <property type="entry name" value="Secretin/TonB_short_N"/>
</dbReference>
<keyword evidence="6 8" id="KW-0472">Membrane</keyword>
<feature type="chain" id="PRO_5046632499" evidence="9">
    <location>
        <begin position="18"/>
        <end position="1110"/>
    </location>
</feature>
<dbReference type="RefSeq" id="WP_354659075.1">
    <property type="nucleotide sequence ID" value="NZ_JBEXAC010000001.1"/>
</dbReference>
<evidence type="ECO:0000256" key="9">
    <source>
        <dbReference type="SAM" id="SignalP"/>
    </source>
</evidence>
<dbReference type="InterPro" id="IPR012910">
    <property type="entry name" value="Plug_dom"/>
</dbReference>
<keyword evidence="4 8" id="KW-0812">Transmembrane</keyword>
<reference evidence="11 12" key="1">
    <citation type="submission" date="2024-06" db="EMBL/GenBank/DDBJ databases">
        <title>Chitinophaga defluvii sp. nov., isolated from municipal sewage.</title>
        <authorList>
            <person name="Zhang L."/>
        </authorList>
    </citation>
    <scope>NUCLEOTIDE SEQUENCE [LARGE SCALE GENOMIC DNA]</scope>
    <source>
        <strain evidence="11 12">H8</strain>
    </source>
</reference>
<keyword evidence="11" id="KW-0675">Receptor</keyword>
<dbReference type="InterPro" id="IPR037066">
    <property type="entry name" value="Plug_dom_sf"/>
</dbReference>
<dbReference type="Pfam" id="PF07660">
    <property type="entry name" value="STN"/>
    <property type="match status" value="1"/>
</dbReference>
<comment type="caution">
    <text evidence="11">The sequence shown here is derived from an EMBL/GenBank/DDBJ whole genome shotgun (WGS) entry which is preliminary data.</text>
</comment>
<keyword evidence="2 8" id="KW-0813">Transport</keyword>
<evidence type="ECO:0000313" key="11">
    <source>
        <dbReference type="EMBL" id="MET6996433.1"/>
    </source>
</evidence>
<keyword evidence="7 8" id="KW-0998">Cell outer membrane</keyword>
<sequence>MRMISVFMLIACMHVSATGLSQEITLSVKNEPLKSVFKKISKQANISILYNDSDLKSASPVSMDVRKARLEQVLDECLKGYPLEYTMGNGIIRIRKKKYTIPPSLSGNVALAEVAATITGKVTDAAGKPLPGATVVVKGTQVSTSTDGEGAFKLTVTGGQDAELIISFIGYKTQTIRIGSQQTINVVMEEAVSGLNDIVVVGYGTVRKKDVTGALSTIKSDDLAKVPVSSVTNALVGKLPGLIAMQASGQPGADASSLNIRGFGNALIIVDGVEANFQNIDASQIEDVTILKDGSASIYGSRAGNGVVLITTKRGKVGKPVITVNATTTLQRPTYFQKMLSSGQYTTLVSEEYLQSGQPANGVPYTKEQIAKYYAATEPGYYNTNWQSLIVRDWAPMQNYNASIRGGSEKIRYYAFLGTLNQGSFWKSNGGDYKRYNFQSNVDANILDNLTMSITMSSIVDRINSTNRPQNGGGYLFADLYNNKPMYPASLPDPSKIPYSGSATGGALVQSNRDLGGYSDEHFQTLNQTASLTYDVKEVKGLSLKAFGNYIQINDNQKSYARPVDLYTYNIDTKEYTLASQYNSNTQLTQQKSVSTTLTGQFSVNYNRTINEDHQINAMALYEVYTLKTDFISAGRANFTFPTLDQMFAGSLSTVSNNGSASEMSRTSYVGRLNYGYKGKYLLGAILRADASAKFPADSRWGYFPSVSLGWRLNEENFMKKYNNLDELKLRASYGASGNDGIGNFQYLAGYGATLMPALWGGTPVMGIAPLGMANPTLSWERITIYNIGLDYSFFNRALYGEAEVFYRKRDGMPAKKTVSLPSSFGAELPLENLNSQNNRGFELKVGTMGASRDWKWDVSANISWQRAKWGHVEEITYTDPDSKRLYQLSGQWVDRTMGYISDGLFTSQDQIDKLGFTYPGNPVLKMGDVRYVDNNKDGVLDWKDQIEIGKGQVPQWMGGLNINLTYKNFDLSALVQGAFGYYKLVTLGSFTKTFFDNRWTEETNDGSALIPRLGGTGTNGLLSGRNYRKADYARLKTFAIGYTLPKALLQRINLQNVRFYVGGSNLFTISGLNKFNIDPESPFSVQDGQPTTSYYPQMKTIMLGVNISL</sequence>
<dbReference type="EMBL" id="JBEXAC010000001">
    <property type="protein sequence ID" value="MET6996433.1"/>
    <property type="molecule type" value="Genomic_DNA"/>
</dbReference>
<evidence type="ECO:0000256" key="2">
    <source>
        <dbReference type="ARBA" id="ARBA00022448"/>
    </source>
</evidence>
<organism evidence="11 12">
    <name type="scientific">Chitinophaga defluvii</name>
    <dbReference type="NCBI Taxonomy" id="3163343"/>
    <lineage>
        <taxon>Bacteria</taxon>
        <taxon>Pseudomonadati</taxon>
        <taxon>Bacteroidota</taxon>
        <taxon>Chitinophagia</taxon>
        <taxon>Chitinophagales</taxon>
        <taxon>Chitinophagaceae</taxon>
        <taxon>Chitinophaga</taxon>
    </lineage>
</organism>
<dbReference type="InterPro" id="IPR023997">
    <property type="entry name" value="TonB-dep_OMP_SusC/RagA_CS"/>
</dbReference>
<dbReference type="NCBIfam" id="TIGR04057">
    <property type="entry name" value="SusC_RagA_signa"/>
    <property type="match status" value="1"/>
</dbReference>
<dbReference type="InterPro" id="IPR039426">
    <property type="entry name" value="TonB-dep_rcpt-like"/>
</dbReference>
<name>A0ABV2T077_9BACT</name>
<evidence type="ECO:0000259" key="10">
    <source>
        <dbReference type="SMART" id="SM00965"/>
    </source>
</evidence>
<dbReference type="PROSITE" id="PS52016">
    <property type="entry name" value="TONB_DEPENDENT_REC_3"/>
    <property type="match status" value="1"/>
</dbReference>
<dbReference type="InterPro" id="IPR036942">
    <property type="entry name" value="Beta-barrel_TonB_sf"/>
</dbReference>
<evidence type="ECO:0000256" key="5">
    <source>
        <dbReference type="ARBA" id="ARBA00022729"/>
    </source>
</evidence>
<keyword evidence="12" id="KW-1185">Reference proteome</keyword>
<feature type="domain" description="Secretin/TonB short N-terminal" evidence="10">
    <location>
        <begin position="46"/>
        <end position="97"/>
    </location>
</feature>
<dbReference type="InterPro" id="IPR023996">
    <property type="entry name" value="TonB-dep_OMP_SusC/RagA"/>
</dbReference>
<dbReference type="SUPFAM" id="SSF49464">
    <property type="entry name" value="Carboxypeptidase regulatory domain-like"/>
    <property type="match status" value="1"/>
</dbReference>
<keyword evidence="5 9" id="KW-0732">Signal</keyword>
<comment type="similarity">
    <text evidence="8">Belongs to the TonB-dependent receptor family.</text>
</comment>